<reference evidence="11 12" key="1">
    <citation type="submission" date="2018-06" db="EMBL/GenBank/DDBJ databases">
        <authorList>
            <consortium name="Pathogen Informatics"/>
            <person name="Doyle S."/>
        </authorList>
    </citation>
    <scope>NUCLEOTIDE SEQUENCE [LARGE SCALE GENOMIC DNA]</scope>
    <source>
        <strain evidence="11 12">NCTC9601</strain>
    </source>
</reference>
<dbReference type="PANTHER" id="PTHR37323:SF1">
    <property type="entry name" value="L-ORNITHINE N(ALPHA)-ACYLTRANSFERASE"/>
    <property type="match status" value="1"/>
</dbReference>
<dbReference type="AlphaFoldDB" id="A0A2X3CZA8"/>
<keyword evidence="4" id="KW-0443">Lipid metabolism</keyword>
<evidence type="ECO:0000256" key="6">
    <source>
        <dbReference type="ARBA" id="ARBA00038095"/>
    </source>
</evidence>
<keyword evidence="5" id="KW-0012">Acyltransferase</keyword>
<evidence type="ECO:0000256" key="7">
    <source>
        <dbReference type="ARBA" id="ARBA00039058"/>
    </source>
</evidence>
<organism evidence="11 12">
    <name type="scientific">Klebsiella pneumoniae</name>
    <dbReference type="NCBI Taxonomy" id="573"/>
    <lineage>
        <taxon>Bacteria</taxon>
        <taxon>Pseudomonadati</taxon>
        <taxon>Pseudomonadota</taxon>
        <taxon>Gammaproteobacteria</taxon>
        <taxon>Enterobacterales</taxon>
        <taxon>Enterobacteriaceae</taxon>
        <taxon>Klebsiella/Raoultella group</taxon>
        <taxon>Klebsiella</taxon>
        <taxon>Klebsiella pneumoniae complex</taxon>
    </lineage>
</organism>
<dbReference type="EMBL" id="UASN01000022">
    <property type="protein sequence ID" value="SQC17924.1"/>
    <property type="molecule type" value="Genomic_DNA"/>
</dbReference>
<protein>
    <recommendedName>
        <fullName evidence="8">L-ornithine N(alpha)-acyltransferase</fullName>
        <ecNumber evidence="7">2.3.2.30</ecNumber>
    </recommendedName>
</protein>
<gene>
    <name evidence="11" type="ORF">NCTC9601_05006</name>
</gene>
<comment type="catalytic activity">
    <reaction evidence="10">
        <text>a (3R)-hydroxyacyl-[ACP] + L-ornithine = a lyso-ornithine lipid + holo-[ACP] + H(+)</text>
        <dbReference type="Rhea" id="RHEA:20633"/>
        <dbReference type="Rhea" id="RHEA-COMP:9685"/>
        <dbReference type="Rhea" id="RHEA-COMP:9945"/>
        <dbReference type="ChEBI" id="CHEBI:15378"/>
        <dbReference type="ChEBI" id="CHEBI:46911"/>
        <dbReference type="ChEBI" id="CHEBI:64479"/>
        <dbReference type="ChEBI" id="CHEBI:78827"/>
        <dbReference type="ChEBI" id="CHEBI:138482"/>
        <dbReference type="EC" id="2.3.2.30"/>
    </reaction>
    <physiologicalReaction direction="left-to-right" evidence="10">
        <dbReference type="Rhea" id="RHEA:20634"/>
    </physiologicalReaction>
</comment>
<dbReference type="EC" id="2.3.2.30" evidence="7"/>
<dbReference type="PANTHER" id="PTHR37323">
    <property type="entry name" value="GCN5-RELATED N-ACETYLTRANSFERASE"/>
    <property type="match status" value="1"/>
</dbReference>
<evidence type="ECO:0000256" key="10">
    <source>
        <dbReference type="ARBA" id="ARBA00047785"/>
    </source>
</evidence>
<dbReference type="InterPro" id="IPR052351">
    <property type="entry name" value="Ornithine_N-alpha-AT"/>
</dbReference>
<evidence type="ECO:0000256" key="4">
    <source>
        <dbReference type="ARBA" id="ARBA00023098"/>
    </source>
</evidence>
<evidence type="ECO:0000256" key="5">
    <source>
        <dbReference type="ARBA" id="ARBA00023315"/>
    </source>
</evidence>
<accession>A0A2X3CZA8</accession>
<evidence type="ECO:0000256" key="3">
    <source>
        <dbReference type="ARBA" id="ARBA00022679"/>
    </source>
</evidence>
<evidence type="ECO:0000256" key="9">
    <source>
        <dbReference type="ARBA" id="ARBA00045724"/>
    </source>
</evidence>
<evidence type="ECO:0000313" key="11">
    <source>
        <dbReference type="EMBL" id="SQC17924.1"/>
    </source>
</evidence>
<dbReference type="GO" id="GO:0006629">
    <property type="term" value="P:lipid metabolic process"/>
    <property type="evidence" value="ECO:0007669"/>
    <property type="project" value="UniProtKB-KW"/>
</dbReference>
<name>A0A2X3CZA8_KLEPN</name>
<evidence type="ECO:0000256" key="2">
    <source>
        <dbReference type="ARBA" id="ARBA00022516"/>
    </source>
</evidence>
<comment type="function">
    <text evidence="9">Catalyzes the first step in the biosynthesis of ornithine lipids, which are phosphorus-free membrane lipids. Catalyzes the 3-hydroxyacyl-acyl carrier protein-dependent acylation of ornithine to form lyso-ornithine lipid (LOL).</text>
</comment>
<keyword evidence="2" id="KW-0444">Lipid biosynthesis</keyword>
<dbReference type="SUPFAM" id="SSF55729">
    <property type="entry name" value="Acyl-CoA N-acyltransferases (Nat)"/>
    <property type="match status" value="1"/>
</dbReference>
<comment type="pathway">
    <text evidence="1">Lipid metabolism.</text>
</comment>
<comment type="similarity">
    <text evidence="6">Belongs to the acetyltransferase family. OlsB subfamily.</text>
</comment>
<sequence length="83" mass="9629">MPVGEQLAQHGVTGLYSNSLFKYHDNAYSCLEKCVEIGRGFIQKPYQKSKVLDYLWQGIFDFIKRYPDYKILAGCADHSWNFS</sequence>
<dbReference type="GO" id="GO:0043810">
    <property type="term" value="F:ornithine-acyl [acyl carrier protein] N-acyltransferase activity"/>
    <property type="evidence" value="ECO:0007669"/>
    <property type="project" value="UniProtKB-EC"/>
</dbReference>
<evidence type="ECO:0000256" key="8">
    <source>
        <dbReference type="ARBA" id="ARBA00039866"/>
    </source>
</evidence>
<evidence type="ECO:0000256" key="1">
    <source>
        <dbReference type="ARBA" id="ARBA00005189"/>
    </source>
</evidence>
<proteinExistence type="inferred from homology"/>
<evidence type="ECO:0000313" key="12">
    <source>
        <dbReference type="Proteomes" id="UP000251123"/>
    </source>
</evidence>
<dbReference type="Proteomes" id="UP000251123">
    <property type="component" value="Unassembled WGS sequence"/>
</dbReference>
<dbReference type="InterPro" id="IPR016181">
    <property type="entry name" value="Acyl_CoA_acyltransferase"/>
</dbReference>
<dbReference type="Pfam" id="PF13444">
    <property type="entry name" value="Acetyltransf_5"/>
    <property type="match status" value="1"/>
</dbReference>
<keyword evidence="3 11" id="KW-0808">Transferase</keyword>